<accession>A0ABW0DHR9</accession>
<dbReference type="EMBL" id="JBHSKL010000044">
    <property type="protein sequence ID" value="MFC5228749.1"/>
    <property type="molecule type" value="Genomic_DNA"/>
</dbReference>
<evidence type="ECO:0000313" key="2">
    <source>
        <dbReference type="Proteomes" id="UP001596156"/>
    </source>
</evidence>
<sequence>MTDVATLEQTRKTFEAAKMAAELQDGIRRSGLCGGLRPWSASSEIRRRSASGTATSAAATSAATLRVADEPACREPLHPHAKVNAYRHIA</sequence>
<proteinExistence type="predicted"/>
<dbReference type="Proteomes" id="UP001596156">
    <property type="component" value="Unassembled WGS sequence"/>
</dbReference>
<protein>
    <submittedName>
        <fullName evidence="1">Uncharacterized protein</fullName>
    </submittedName>
</protein>
<organism evidence="1 2">
    <name type="scientific">Streptomyces fimbriatus</name>
    <dbReference type="NCBI Taxonomy" id="68197"/>
    <lineage>
        <taxon>Bacteria</taxon>
        <taxon>Bacillati</taxon>
        <taxon>Actinomycetota</taxon>
        <taxon>Actinomycetes</taxon>
        <taxon>Kitasatosporales</taxon>
        <taxon>Streptomycetaceae</taxon>
        <taxon>Streptomyces</taxon>
    </lineage>
</organism>
<reference evidence="2" key="1">
    <citation type="journal article" date="2019" name="Int. J. Syst. Evol. Microbiol.">
        <title>The Global Catalogue of Microorganisms (GCM) 10K type strain sequencing project: providing services to taxonomists for standard genome sequencing and annotation.</title>
        <authorList>
            <consortium name="The Broad Institute Genomics Platform"/>
            <consortium name="The Broad Institute Genome Sequencing Center for Infectious Disease"/>
            <person name="Wu L."/>
            <person name="Ma J."/>
        </authorList>
    </citation>
    <scope>NUCLEOTIDE SEQUENCE [LARGE SCALE GENOMIC DNA]</scope>
    <source>
        <strain evidence="2">CCM 8479</strain>
    </source>
</reference>
<dbReference type="RefSeq" id="WP_344643619.1">
    <property type="nucleotide sequence ID" value="NZ_BAAASS010000005.1"/>
</dbReference>
<gene>
    <name evidence="1" type="ORF">ACFPN6_30145</name>
</gene>
<evidence type="ECO:0000313" key="1">
    <source>
        <dbReference type="EMBL" id="MFC5228749.1"/>
    </source>
</evidence>
<comment type="caution">
    <text evidence="1">The sequence shown here is derived from an EMBL/GenBank/DDBJ whole genome shotgun (WGS) entry which is preliminary data.</text>
</comment>
<keyword evidence="2" id="KW-1185">Reference proteome</keyword>
<name>A0ABW0DHR9_STRFI</name>